<dbReference type="EMBL" id="AKHW03006295">
    <property type="protein sequence ID" value="KYO21009.1"/>
    <property type="molecule type" value="Genomic_DNA"/>
</dbReference>
<evidence type="ECO:0000313" key="3">
    <source>
        <dbReference type="EMBL" id="KYO21009.1"/>
    </source>
</evidence>
<feature type="region of interest" description="Disordered" evidence="1">
    <location>
        <begin position="39"/>
        <end position="61"/>
    </location>
</feature>
<feature type="chain" id="PRO_5013357326" description="Secreted protein" evidence="2">
    <location>
        <begin position="16"/>
        <end position="82"/>
    </location>
</feature>
<comment type="caution">
    <text evidence="3">The sequence shown here is derived from an EMBL/GenBank/DDBJ whole genome shotgun (WGS) entry which is preliminary data.</text>
</comment>
<gene>
    <name evidence="3" type="ORF">Y1Q_0001329</name>
</gene>
<keyword evidence="2" id="KW-0732">Signal</keyword>
<protein>
    <recommendedName>
        <fullName evidence="5">Secreted protein</fullName>
    </recommendedName>
</protein>
<sequence length="82" mass="9005">MQDCAVLLLLPACTGLSFHWVRTGKPVLPASWTAREIKERASSPSTSTEELEASQPRRSKTSVCSIIAHIAKMHMPEHTPPP</sequence>
<accession>A0A151M934</accession>
<organism evidence="3 4">
    <name type="scientific">Alligator mississippiensis</name>
    <name type="common">American alligator</name>
    <dbReference type="NCBI Taxonomy" id="8496"/>
    <lineage>
        <taxon>Eukaryota</taxon>
        <taxon>Metazoa</taxon>
        <taxon>Chordata</taxon>
        <taxon>Craniata</taxon>
        <taxon>Vertebrata</taxon>
        <taxon>Euteleostomi</taxon>
        <taxon>Archelosauria</taxon>
        <taxon>Archosauria</taxon>
        <taxon>Crocodylia</taxon>
        <taxon>Alligatoridae</taxon>
        <taxon>Alligatorinae</taxon>
        <taxon>Alligator</taxon>
    </lineage>
</organism>
<evidence type="ECO:0000256" key="1">
    <source>
        <dbReference type="SAM" id="MobiDB-lite"/>
    </source>
</evidence>
<reference evidence="3 4" key="1">
    <citation type="journal article" date="2012" name="Genome Biol.">
        <title>Sequencing three crocodilian genomes to illuminate the evolution of archosaurs and amniotes.</title>
        <authorList>
            <person name="St John J.A."/>
            <person name="Braun E.L."/>
            <person name="Isberg S.R."/>
            <person name="Miles L.G."/>
            <person name="Chong A.Y."/>
            <person name="Gongora J."/>
            <person name="Dalzell P."/>
            <person name="Moran C."/>
            <person name="Bed'hom B."/>
            <person name="Abzhanov A."/>
            <person name="Burgess S.C."/>
            <person name="Cooksey A.M."/>
            <person name="Castoe T.A."/>
            <person name="Crawford N.G."/>
            <person name="Densmore L.D."/>
            <person name="Drew J.C."/>
            <person name="Edwards S.V."/>
            <person name="Faircloth B.C."/>
            <person name="Fujita M.K."/>
            <person name="Greenwold M.J."/>
            <person name="Hoffmann F.G."/>
            <person name="Howard J.M."/>
            <person name="Iguchi T."/>
            <person name="Janes D.E."/>
            <person name="Khan S.Y."/>
            <person name="Kohno S."/>
            <person name="de Koning A.J."/>
            <person name="Lance S.L."/>
            <person name="McCarthy F.M."/>
            <person name="McCormack J.E."/>
            <person name="Merchant M.E."/>
            <person name="Peterson D.G."/>
            <person name="Pollock D.D."/>
            <person name="Pourmand N."/>
            <person name="Raney B.J."/>
            <person name="Roessler K.A."/>
            <person name="Sanford J.R."/>
            <person name="Sawyer R.H."/>
            <person name="Schmidt C.J."/>
            <person name="Triplett E.W."/>
            <person name="Tuberville T.D."/>
            <person name="Venegas-Anaya M."/>
            <person name="Howard J.T."/>
            <person name="Jarvis E.D."/>
            <person name="Guillette L.J.Jr."/>
            <person name="Glenn T.C."/>
            <person name="Green R.E."/>
            <person name="Ray D.A."/>
        </authorList>
    </citation>
    <scope>NUCLEOTIDE SEQUENCE [LARGE SCALE GENOMIC DNA]</scope>
    <source>
        <strain evidence="3">KSC_2009_1</strain>
    </source>
</reference>
<keyword evidence="4" id="KW-1185">Reference proteome</keyword>
<feature type="signal peptide" evidence="2">
    <location>
        <begin position="1"/>
        <end position="15"/>
    </location>
</feature>
<evidence type="ECO:0000313" key="4">
    <source>
        <dbReference type="Proteomes" id="UP000050525"/>
    </source>
</evidence>
<evidence type="ECO:0008006" key="5">
    <source>
        <dbReference type="Google" id="ProtNLM"/>
    </source>
</evidence>
<proteinExistence type="predicted"/>
<dbReference type="Proteomes" id="UP000050525">
    <property type="component" value="Unassembled WGS sequence"/>
</dbReference>
<evidence type="ECO:0000256" key="2">
    <source>
        <dbReference type="SAM" id="SignalP"/>
    </source>
</evidence>
<dbReference type="AlphaFoldDB" id="A0A151M934"/>
<name>A0A151M934_ALLMI</name>